<evidence type="ECO:0000313" key="2">
    <source>
        <dbReference type="EMBL" id="SBT57210.1"/>
    </source>
</evidence>
<keyword evidence="1" id="KW-0812">Transmembrane</keyword>
<feature type="transmembrane region" description="Helical" evidence="1">
    <location>
        <begin position="270"/>
        <end position="289"/>
    </location>
</feature>
<keyword evidence="1" id="KW-1133">Transmembrane helix</keyword>
<protein>
    <submittedName>
        <fullName evidence="2">PIR Superfamily Protein</fullName>
    </submittedName>
</protein>
<dbReference type="Pfam" id="PF05795">
    <property type="entry name" value="Plasmodium_Vir"/>
    <property type="match status" value="1"/>
</dbReference>
<evidence type="ECO:0000313" key="3">
    <source>
        <dbReference type="EMBL" id="SBT57755.1"/>
    </source>
</evidence>
<organism evidence="2 4">
    <name type="scientific">Plasmodium ovale wallikeri</name>
    <dbReference type="NCBI Taxonomy" id="864142"/>
    <lineage>
        <taxon>Eukaryota</taxon>
        <taxon>Sar</taxon>
        <taxon>Alveolata</taxon>
        <taxon>Apicomplexa</taxon>
        <taxon>Aconoidasida</taxon>
        <taxon>Haemosporida</taxon>
        <taxon>Plasmodiidae</taxon>
        <taxon>Plasmodium</taxon>
        <taxon>Plasmodium (Plasmodium)</taxon>
    </lineage>
</organism>
<evidence type="ECO:0000313" key="5">
    <source>
        <dbReference type="Proteomes" id="UP000078555"/>
    </source>
</evidence>
<dbReference type="AlphaFoldDB" id="A0A1A9AKQ8"/>
<dbReference type="InterPro" id="IPR008780">
    <property type="entry name" value="Plasmodium_Vir"/>
</dbReference>
<gene>
    <name evidence="3" type="ORF">POVWA1_083600</name>
    <name evidence="2" type="ORF">POVWA2_077970</name>
</gene>
<reference evidence="4 5" key="1">
    <citation type="submission" date="2016-05" db="EMBL/GenBank/DDBJ databases">
        <authorList>
            <person name="Naeem Raeece"/>
        </authorList>
    </citation>
    <scope>NUCLEOTIDE SEQUENCE [LARGE SCALE GENOMIC DNA]</scope>
</reference>
<keyword evidence="5" id="KW-1185">Reference proteome</keyword>
<keyword evidence="1" id="KW-0472">Membrane</keyword>
<dbReference type="EMBL" id="FLRD01001630">
    <property type="protein sequence ID" value="SBT57755.1"/>
    <property type="molecule type" value="Genomic_DNA"/>
</dbReference>
<reference evidence="2" key="2">
    <citation type="submission" date="2016-05" db="EMBL/GenBank/DDBJ databases">
        <authorList>
            <person name="Lavstsen T."/>
            <person name="Jespersen J.S."/>
        </authorList>
    </citation>
    <scope>NUCLEOTIDE SEQUENCE [LARGE SCALE GENOMIC DNA]</scope>
</reference>
<evidence type="ECO:0000256" key="1">
    <source>
        <dbReference type="SAM" id="Phobius"/>
    </source>
</evidence>
<accession>A0A1A9AKQ8</accession>
<sequence length="344" mass="40091">MIFNFQSYCNAPLPSVTLYRKLESDFSSESTSVVDICKPPNGSYNENNNFLKLCSAVVRYLRDDSSKDAKKKNRCNHCKLLNYWIYEKIVNTFGENEEERNKVYKDLQAVITSDKDHQNPKDNNCRLEDGIITDKQWKEKKEFHEYCEDYSKIVRKKLFLTAQCNVHKKYMEDKPLLNNNYWKRTLKNKIKACSKEYRKSENCYPEDELSEFLEKGKISPEQRRGLMDRLQTVLLEKGGLEDSVTYQAASAILDNYIDTDKLPFANTTNIIVSSALSLLGTLLMFFLWYKFTPLGALCRGVIGKIRKFRNKPKHKKAFSLFKFFLKSKNKKPGESLLSIPYTPA</sequence>
<dbReference type="EMBL" id="FLRE01001777">
    <property type="protein sequence ID" value="SBT57210.1"/>
    <property type="molecule type" value="Genomic_DNA"/>
</dbReference>
<proteinExistence type="predicted"/>
<name>A0A1A9AKQ8_PLAOA</name>
<dbReference type="Proteomes" id="UP000078550">
    <property type="component" value="Unassembled WGS sequence"/>
</dbReference>
<dbReference type="Proteomes" id="UP000078555">
    <property type="component" value="Unassembled WGS sequence"/>
</dbReference>
<evidence type="ECO:0000313" key="4">
    <source>
        <dbReference type="Proteomes" id="UP000078550"/>
    </source>
</evidence>